<dbReference type="GO" id="GO:0005911">
    <property type="term" value="C:cell-cell junction"/>
    <property type="evidence" value="ECO:0007669"/>
    <property type="project" value="TreeGrafter"/>
</dbReference>
<feature type="domain" description="Ig-like" evidence="8">
    <location>
        <begin position="2443"/>
        <end position="2537"/>
    </location>
</feature>
<evidence type="ECO:0000256" key="4">
    <source>
        <dbReference type="ARBA" id="ARBA00023136"/>
    </source>
</evidence>
<dbReference type="SMART" id="SM00406">
    <property type="entry name" value="IGv"/>
    <property type="match status" value="24"/>
</dbReference>
<dbReference type="CDD" id="cd00096">
    <property type="entry name" value="Ig"/>
    <property type="match status" value="8"/>
</dbReference>
<dbReference type="OrthoDB" id="6150053at2759"/>
<dbReference type="EMBL" id="UYJE01002623">
    <property type="protein sequence ID" value="VDI12389.1"/>
    <property type="molecule type" value="Genomic_DNA"/>
</dbReference>
<dbReference type="Pfam" id="PF07679">
    <property type="entry name" value="I-set"/>
    <property type="match status" value="4"/>
</dbReference>
<feature type="domain" description="Ig-like" evidence="8">
    <location>
        <begin position="1942"/>
        <end position="2037"/>
    </location>
</feature>
<feature type="domain" description="Ig-like" evidence="8">
    <location>
        <begin position="529"/>
        <end position="625"/>
    </location>
</feature>
<comment type="caution">
    <text evidence="9">The sequence shown here is derived from an EMBL/GenBank/DDBJ whole genome shotgun (WGS) entry which is preliminary data.</text>
</comment>
<feature type="domain" description="Ig-like" evidence="8">
    <location>
        <begin position="835"/>
        <end position="928"/>
    </location>
</feature>
<dbReference type="SUPFAM" id="SSF48726">
    <property type="entry name" value="Immunoglobulin"/>
    <property type="match status" value="29"/>
</dbReference>
<feature type="domain" description="Ig-like" evidence="8">
    <location>
        <begin position="1035"/>
        <end position="1131"/>
    </location>
</feature>
<dbReference type="InterPro" id="IPR013783">
    <property type="entry name" value="Ig-like_fold"/>
</dbReference>
<evidence type="ECO:0000313" key="10">
    <source>
        <dbReference type="Proteomes" id="UP000596742"/>
    </source>
</evidence>
<feature type="domain" description="Ig-like" evidence="8">
    <location>
        <begin position="1837"/>
        <end position="1936"/>
    </location>
</feature>
<feature type="domain" description="Ig-like" evidence="8">
    <location>
        <begin position="1642"/>
        <end position="1735"/>
    </location>
</feature>
<dbReference type="GO" id="GO:0050839">
    <property type="term" value="F:cell adhesion molecule binding"/>
    <property type="evidence" value="ECO:0007669"/>
    <property type="project" value="TreeGrafter"/>
</dbReference>
<dbReference type="InterPro" id="IPR013162">
    <property type="entry name" value="CD80_C2-set"/>
</dbReference>
<dbReference type="InterPro" id="IPR036179">
    <property type="entry name" value="Ig-like_dom_sf"/>
</dbReference>
<dbReference type="PANTHER" id="PTHR11640:SF164">
    <property type="entry name" value="MAM DOMAIN-CONTAINING GLYCOSYLPHOSPHATIDYLINOSITOL ANCHOR PROTEIN 1"/>
    <property type="match status" value="1"/>
</dbReference>
<keyword evidence="7" id="KW-0393">Immunoglobulin domain</keyword>
<accession>A0A8B6CYM7</accession>
<evidence type="ECO:0000256" key="2">
    <source>
        <dbReference type="ARBA" id="ARBA00022692"/>
    </source>
</evidence>
<keyword evidence="4" id="KW-0472">Membrane</keyword>
<feature type="domain" description="Ig-like" evidence="8">
    <location>
        <begin position="33"/>
        <end position="116"/>
    </location>
</feature>
<feature type="domain" description="Ig-like" evidence="8">
    <location>
        <begin position="1240"/>
        <end position="1337"/>
    </location>
</feature>
<dbReference type="SMART" id="SM00409">
    <property type="entry name" value="IG"/>
    <property type="match status" value="28"/>
</dbReference>
<feature type="domain" description="Ig-like" evidence="8">
    <location>
        <begin position="1543"/>
        <end position="1636"/>
    </location>
</feature>
<feature type="domain" description="Ig-like" evidence="8">
    <location>
        <begin position="1341"/>
        <end position="1435"/>
    </location>
</feature>
<dbReference type="SMART" id="SM00408">
    <property type="entry name" value="IGc2"/>
    <property type="match status" value="28"/>
</dbReference>
<evidence type="ECO:0000313" key="9">
    <source>
        <dbReference type="EMBL" id="VDI12389.1"/>
    </source>
</evidence>
<dbReference type="PANTHER" id="PTHR11640">
    <property type="entry name" value="NEPHRIN"/>
    <property type="match status" value="1"/>
</dbReference>
<dbReference type="GO" id="GO:0098609">
    <property type="term" value="P:cell-cell adhesion"/>
    <property type="evidence" value="ECO:0007669"/>
    <property type="project" value="TreeGrafter"/>
</dbReference>
<comment type="subcellular location">
    <subcellularLocation>
        <location evidence="1">Membrane</location>
        <topology evidence="1">Single-pass type I membrane protein</topology>
    </subcellularLocation>
</comment>
<organism evidence="9 10">
    <name type="scientific">Mytilus galloprovincialis</name>
    <name type="common">Mediterranean mussel</name>
    <dbReference type="NCBI Taxonomy" id="29158"/>
    <lineage>
        <taxon>Eukaryota</taxon>
        <taxon>Metazoa</taxon>
        <taxon>Spiralia</taxon>
        <taxon>Lophotrochozoa</taxon>
        <taxon>Mollusca</taxon>
        <taxon>Bivalvia</taxon>
        <taxon>Autobranchia</taxon>
        <taxon>Pteriomorphia</taxon>
        <taxon>Mytilida</taxon>
        <taxon>Mytiloidea</taxon>
        <taxon>Mytilidae</taxon>
        <taxon>Mytilinae</taxon>
        <taxon>Mytilus</taxon>
    </lineage>
</organism>
<feature type="domain" description="Ig-like" evidence="8">
    <location>
        <begin position="2344"/>
        <end position="2437"/>
    </location>
</feature>
<evidence type="ECO:0000256" key="1">
    <source>
        <dbReference type="ARBA" id="ARBA00004479"/>
    </source>
</evidence>
<dbReference type="SUPFAM" id="SSF56672">
    <property type="entry name" value="DNA/RNA polymerases"/>
    <property type="match status" value="1"/>
</dbReference>
<feature type="domain" description="Ig-like" evidence="8">
    <location>
        <begin position="2043"/>
        <end position="2140"/>
    </location>
</feature>
<feature type="domain" description="Ig-like" evidence="8">
    <location>
        <begin position="229"/>
        <end position="319"/>
    </location>
</feature>
<sequence>MTGEFIAEIGEGTGEWAAWIYTWTVEFITKIAPGNPVITGPTFIVEGNSVALTCTSSGGNPVPTVYWYRNGQLVDDTQTTTNGVTSNTYNFVADKTHNLAVFECQVDNNVLQNKLSTTWFFQVYTEPNQPTLTGSQSLSPGSTYVWTCISTGGNPAPTLTMRIGSSQFNTGITQSSVLQSDNTYTVTSSLSWAPSVSNNGQTLFCDVQHSETRGNNLQTVSLQLTVTAPLSVSAPQTQYQQNVGTLVVMNCVITGTATSITWYFNNQLINIASSSKYSNGNTINPSLTVSNVALSDAGQYYCQATNGLTTANSNTITLTVLGSIPVVTVSQPTYSGTTGQSVTLQCTVSSPNDALQSVSWTFNNGASTIIIAAFSNTAKYSGTTTTTPSLTIFNLASTDAGTYTCSATNTIGTGSSSATSLSVTGNLLSVTIPQSSYSVLTGQQVTIPCTVTGTPIQTNVFWRKVVNGVQTNVDINGNGRYSGGTTSSPSLTITNTQSSDEGTYVCYASNNIGTSNSQNTFLDITGGVPTVTIGGSNFQVQVGNSITIGCTVTANPAVTSVYWTRDINGQSTIIGPSSNPSKYGGSTTVTPSLTILNADISDAGNYQCFATNNIGTGSSQQALLDVQGSVPTVRVSFPSYQVNIAGSLTLGCSVVSNPSHFQVYWRKNVGGITTDIDVTNSGGKYSGSTVSTPSLTINNAASSDEASYTCYATNSVGTGQSTSTSLTVVGNTPTVTIQQQNYNVNFGNSAVLVCSVTANPTHTNVFWRKIKNGVTTDINVANSNNKYSGSTVNNPSLQINNADLNDEANYACFASNSVGTGQSTQTFLDVTGDIPVVTISSNSYSVSLSGTVTLQCTVSANPTQTSVTWQRIVNGVLTTVTVDGSRMIGSTVSTPSLTISNAVSGDEGNYICTASNSVGTGTSQQTFLDVQGNLPTVTVGQNQYSGSFGQTVTMVCTVQANPTETSVYWRKLVNGQMTSIDMNNVRYTGSTVGSPSLTITALELSDEGYYQCYAQNSVGTGSSQQTFLDVIGNVPSVQVLSNTYSVNLGGTVVLGCQVIANPSATNVYWQKLVNGVLTTVDMSTNNFNKYSGSTVQSPSLTIISTTEADQGNYVCSATNSAGTASSSQTFLDVVGNLPTVSIPQSAYSVNVGSQITIPCTVSANPTETNIYWTVAVGNNAEQTISMTNTQKYQGSSVNSPSLIILSTTQSDSGVYRCHATNNVGTGQSNPTTLNVVGNIPVVTVAQTNYPVNFGQSVQLVCTVSATPTQTQVYWTRVQNGQAVTISTANTAKYSGSTVSNPSLTISNVDQNDETFYVCYATNSVGTGQSQQTYVDVSGNLPVVTVQSNSYSVLLGQTATLVCTISANPSATSVRWYKVINGVQSSLSTNAGKYNTPTVNSPNLIVNTAAQSDEGYYVCTATNIVGTGTSSQTYLTVTGNLPSVTVALSNYNTNIGATVTLGCTVVASPAATTVYWQRIVNNQQQSIDTTSSNSRYSGSTVSNPSLVITNAQSSDEGNYICYATNNIGTGNSQQTFLDVIGNIPVVTVQENVYSVNIGSSINLVCNVQANPSHTSVTWRKIINGVTTAVTVSGRFSGASVNSPTLTISNAILNDEGYYICFATNSVGTGQSSQTFLDVIGSVPAVTIGSNYYSVNYGNTATIVCNVVATPTETSISWQKIQNGIPSTVVISGRYQGGTVSSPNLVITGTGITDEAFYICSASNSVGTGQSSQTYLDVQGTVPSVQILSNYYSVQIGLSVTLQCTVTANPSHTSVTWKKIVNGQETNIGSNNRYSGGSTNTPSLTISNAVDTDEGYYICTAANAVGTGQSSQTYLDVSGSILTVTVPQSSYSVNYGQSVQLVCTVSGTPSVQNVYWQKITNGAQTNINTNTNSNKYSGSSTGTPSLTILNADSNDVGSYTCYATNSVGTGQSQQTQLSVVGNAPSVTVGQGYTIALGNSITLTCTVFATPSATSVQWNRITNNVPIAINVASNPNKYSGATVSTPSLTISNSVEGDEGYYTCQATNSVGTGTSTQTFLNVQGTIPVVTIAQAQYSVTVGSSVTMVCTVSANPAHTSVNWQKVVNGVSTNINLFQSNKYSGSTTSSPSLTVLNVVLADEGYYTCSAQNSVGTGTSSQTFLDVSGSVPVVTVLSTSYSINVGNSITLQCTVSANPSATSVTWQRFTNNVATNIDMSSGRYSGSSVGSPSLVISNTVISDEGFYICKATNSVGSGQSQQTFLDVIGSIPTVTVPQSTYTVNRGSSVTLQCTYTSNPAPTSVFWERTVANQVTIISTAISKYDGSTTQSPSLIINTADESDEANYVCKVTNSVGTGISSSTFLDVLGNIPVVTAPTSAYTVNVGDSVTMTCTVTANPQHTTVYWQYISGGSSTNVNMGGRFSGSSVSSPSLTLSNAQLSDQGTYVCYATNSVGTGQSTQVVLAVTGSVPSVSLTQTSFTGNYGDTITLGCTVSANPGVTSVYWQKVSGSVTSTVDMSNSRYTGSSVSTPSLTITNLNSNDGGNYICLAANSVGTGQSVQGPLTVVGNVPVVTVSQPTYSTNIGNTIVLACVVSANPAHTAVYWTRQINNGNTETLNPASSTKYSGSTTQSPSLTINNVDTSDEGNYICHATNAVGTGQSSQTFLDIVGNIPSVTASIVSSVKVGNSVTITCTVTATPAATQIVWQRLVNSVTTTMDLSSNRYSGGTIFNPSLTINPVQEGDQGQYVCQATNSVGTGTSNNVYLTVTGDAPTSIAISPSPITVNEGQTITATCTALGSPTITYTWFKGNSNTQLSTGSVLQITSSTRTDAGTYQCRASNTYGNADATVAVEVQYVPDVTISQPSQGSGGQAITIQCSYVSNPGATNVIWSKGNQGITVDGSKYVGGTLSNPSLTITNLAASDQGSYRCSVVNTVGQGDSSSVTLSVDTSTLAEKLGVPIKDEDTQTPTTCITIYGIEIDSQSMIARLPQDKIEKVLGLLTKFKVKRKVTLRELQSLLGLLNFACSVIVPGRAFLRRLFDLTLGHTCPHFRITLNSEARADLKAWYEFIFNFNGKSCFLFKQWVSSESLKLYSDAAGVYGGFAAVFGSKWVLRPMAS</sequence>
<dbReference type="InterPro" id="IPR013106">
    <property type="entry name" value="Ig_V-set"/>
</dbReference>
<dbReference type="GO" id="GO:0005886">
    <property type="term" value="C:plasma membrane"/>
    <property type="evidence" value="ECO:0007669"/>
    <property type="project" value="TreeGrafter"/>
</dbReference>
<feature type="domain" description="Ig-like" evidence="8">
    <location>
        <begin position="2144"/>
        <end position="2238"/>
    </location>
</feature>
<keyword evidence="3" id="KW-1133">Transmembrane helix</keyword>
<feature type="domain" description="Ig-like" evidence="8">
    <location>
        <begin position="1138"/>
        <end position="1234"/>
    </location>
</feature>
<dbReference type="PRINTS" id="PR01832">
    <property type="entry name" value="VEGFRECEPTOR"/>
</dbReference>
<keyword evidence="5" id="KW-1015">Disulfide bond</keyword>
<dbReference type="InterPro" id="IPR013098">
    <property type="entry name" value="Ig_I-set"/>
</dbReference>
<name>A0A8B6CYM7_MYTGA</name>
<dbReference type="Pfam" id="PF08205">
    <property type="entry name" value="C2-set_2"/>
    <property type="match status" value="1"/>
</dbReference>
<keyword evidence="6" id="KW-0325">Glycoprotein</keyword>
<feature type="domain" description="Ig-like" evidence="8">
    <location>
        <begin position="127"/>
        <end position="221"/>
    </location>
</feature>
<evidence type="ECO:0000256" key="6">
    <source>
        <dbReference type="ARBA" id="ARBA00023180"/>
    </source>
</evidence>
<feature type="domain" description="Ig-like" evidence="8">
    <location>
        <begin position="2829"/>
        <end position="2918"/>
    </location>
</feature>
<feature type="domain" description="Ig-like" evidence="8">
    <location>
        <begin position="631"/>
        <end position="727"/>
    </location>
</feature>
<dbReference type="Gene3D" id="2.60.40.10">
    <property type="entry name" value="Immunoglobulins"/>
    <property type="match status" value="29"/>
</dbReference>
<proteinExistence type="predicted"/>
<reference evidence="9" key="1">
    <citation type="submission" date="2018-11" db="EMBL/GenBank/DDBJ databases">
        <authorList>
            <person name="Alioto T."/>
            <person name="Alioto T."/>
        </authorList>
    </citation>
    <scope>NUCLEOTIDE SEQUENCE</scope>
</reference>
<dbReference type="Pfam" id="PF13895">
    <property type="entry name" value="Ig_2"/>
    <property type="match status" value="1"/>
</dbReference>
<dbReference type="InterPro" id="IPR043502">
    <property type="entry name" value="DNA/RNA_pol_sf"/>
</dbReference>
<feature type="domain" description="Ig-like" evidence="8">
    <location>
        <begin position="1441"/>
        <end position="1536"/>
    </location>
</feature>
<evidence type="ECO:0000256" key="5">
    <source>
        <dbReference type="ARBA" id="ARBA00023157"/>
    </source>
</evidence>
<dbReference type="Proteomes" id="UP000596742">
    <property type="component" value="Unassembled WGS sequence"/>
</dbReference>
<feature type="domain" description="Ig-like" evidence="8">
    <location>
        <begin position="2244"/>
        <end position="2338"/>
    </location>
</feature>
<evidence type="ECO:0000256" key="7">
    <source>
        <dbReference type="ARBA" id="ARBA00023319"/>
    </source>
</evidence>
<feature type="domain" description="Ig-like" evidence="8">
    <location>
        <begin position="428"/>
        <end position="525"/>
    </location>
</feature>
<keyword evidence="2" id="KW-0812">Transmembrane</keyword>
<feature type="domain" description="Ig-like" evidence="8">
    <location>
        <begin position="325"/>
        <end position="424"/>
    </location>
</feature>
<dbReference type="PROSITE" id="PS50835">
    <property type="entry name" value="IG_LIKE"/>
    <property type="match status" value="29"/>
</dbReference>
<protein>
    <submittedName>
        <fullName evidence="9">Hemicentin</fullName>
    </submittedName>
</protein>
<gene>
    <name evidence="9" type="ORF">MGAL_10B033990</name>
</gene>
<dbReference type="InterPro" id="IPR003598">
    <property type="entry name" value="Ig_sub2"/>
</dbReference>
<dbReference type="InterPro" id="IPR051275">
    <property type="entry name" value="Cell_adhesion_signaling"/>
</dbReference>
<feature type="domain" description="Ig-like" evidence="8">
    <location>
        <begin position="935"/>
        <end position="1028"/>
    </location>
</feature>
<feature type="domain" description="Ig-like" evidence="8">
    <location>
        <begin position="2645"/>
        <end position="2738"/>
    </location>
</feature>
<keyword evidence="10" id="KW-1185">Reference proteome</keyword>
<feature type="domain" description="Ig-like" evidence="8">
    <location>
        <begin position="1741"/>
        <end position="1836"/>
    </location>
</feature>
<evidence type="ECO:0000259" key="8">
    <source>
        <dbReference type="PROSITE" id="PS50835"/>
    </source>
</evidence>
<dbReference type="InterPro" id="IPR007110">
    <property type="entry name" value="Ig-like_dom"/>
</dbReference>
<feature type="domain" description="Ig-like" evidence="8">
    <location>
        <begin position="2744"/>
        <end position="2826"/>
    </location>
</feature>
<dbReference type="InterPro" id="IPR003599">
    <property type="entry name" value="Ig_sub"/>
</dbReference>
<dbReference type="Pfam" id="PF13927">
    <property type="entry name" value="Ig_3"/>
    <property type="match status" value="23"/>
</dbReference>
<feature type="domain" description="Ig-like" evidence="8">
    <location>
        <begin position="733"/>
        <end position="829"/>
    </location>
</feature>
<feature type="domain" description="Ig-like" evidence="8">
    <location>
        <begin position="2543"/>
        <end position="2639"/>
    </location>
</feature>
<evidence type="ECO:0000256" key="3">
    <source>
        <dbReference type="ARBA" id="ARBA00022989"/>
    </source>
</evidence>